<evidence type="ECO:0000313" key="2">
    <source>
        <dbReference type="Proteomes" id="UP000295210"/>
    </source>
</evidence>
<proteinExistence type="predicted"/>
<reference evidence="1 2" key="1">
    <citation type="submission" date="2019-03" db="EMBL/GenBank/DDBJ databases">
        <title>Genomic Encyclopedia of Type Strains, Phase IV (KMG-IV): sequencing the most valuable type-strain genomes for metagenomic binning, comparative biology and taxonomic classification.</title>
        <authorList>
            <person name="Goeker M."/>
        </authorList>
    </citation>
    <scope>NUCLEOTIDE SEQUENCE [LARGE SCALE GENOMIC DNA]</scope>
    <source>
        <strain evidence="1 2">DSM 103428</strain>
    </source>
</reference>
<dbReference type="RefSeq" id="WP_131997113.1">
    <property type="nucleotide sequence ID" value="NZ_SMGK01000004.1"/>
</dbReference>
<sequence>MRRLLTLEKVWTAAPEEELLKKFAPCALDPLPGPVQRFLKHAIAPGTALASAVRLQMHGEIKLKRWFSFSAEEVIHWNKAMIWKAAIRMHGIPVLGSDYFLNGKGGMQWKLFGLLPFLNVSSPDVTRSAADRVNIESLWLPSVLCREEVNWTATDQNHIHARFFAHNEVAQIDYQIDATGRLKNVSMPRWGNPGQEGFEALPFGAIVEEERSFGGYVLPSVVRVGWFIGTDRFEREGEFFRATIDQATFC</sequence>
<accession>A0A4R1L1Y0</accession>
<dbReference type="OrthoDB" id="9786534at2"/>
<dbReference type="AlphaFoldDB" id="A0A4R1L1Y0"/>
<dbReference type="EMBL" id="SMGK01000004">
    <property type="protein sequence ID" value="TCK71894.1"/>
    <property type="molecule type" value="Genomic_DNA"/>
</dbReference>
<organism evidence="1 2">
    <name type="scientific">Acidipila rosea</name>
    <dbReference type="NCBI Taxonomy" id="768535"/>
    <lineage>
        <taxon>Bacteria</taxon>
        <taxon>Pseudomonadati</taxon>
        <taxon>Acidobacteriota</taxon>
        <taxon>Terriglobia</taxon>
        <taxon>Terriglobales</taxon>
        <taxon>Acidobacteriaceae</taxon>
        <taxon>Acidipila</taxon>
    </lineage>
</organism>
<keyword evidence="2" id="KW-1185">Reference proteome</keyword>
<gene>
    <name evidence="1" type="ORF">C7378_2516</name>
</gene>
<name>A0A4R1L1Y0_9BACT</name>
<protein>
    <submittedName>
        <fullName evidence="1">Uncharacterized protein</fullName>
    </submittedName>
</protein>
<comment type="caution">
    <text evidence="1">The sequence shown here is derived from an EMBL/GenBank/DDBJ whole genome shotgun (WGS) entry which is preliminary data.</text>
</comment>
<evidence type="ECO:0000313" key="1">
    <source>
        <dbReference type="EMBL" id="TCK71894.1"/>
    </source>
</evidence>
<dbReference type="Proteomes" id="UP000295210">
    <property type="component" value="Unassembled WGS sequence"/>
</dbReference>
<dbReference type="InterPro" id="IPR054213">
    <property type="entry name" value="DUF6920"/>
</dbReference>
<dbReference type="Pfam" id="PF21900">
    <property type="entry name" value="DUF6920"/>
    <property type="match status" value="1"/>
</dbReference>